<dbReference type="GO" id="GO:0016301">
    <property type="term" value="F:kinase activity"/>
    <property type="evidence" value="ECO:0007669"/>
    <property type="project" value="UniProtKB-KW"/>
</dbReference>
<evidence type="ECO:0000313" key="18">
    <source>
        <dbReference type="EMBL" id="GLX84261.1"/>
    </source>
</evidence>
<dbReference type="SMART" id="SM00304">
    <property type="entry name" value="HAMP"/>
    <property type="match status" value="1"/>
</dbReference>
<keyword evidence="13 15" id="KW-0472">Membrane</keyword>
<dbReference type="InterPro" id="IPR004358">
    <property type="entry name" value="Sig_transdc_His_kin-like_C"/>
</dbReference>
<comment type="catalytic activity">
    <reaction evidence="1">
        <text>ATP + protein L-histidine = ADP + protein N-phospho-L-histidine.</text>
        <dbReference type="EC" id="2.7.13.3"/>
    </reaction>
</comment>
<dbReference type="CDD" id="cd06225">
    <property type="entry name" value="HAMP"/>
    <property type="match status" value="1"/>
</dbReference>
<evidence type="ECO:0000256" key="9">
    <source>
        <dbReference type="ARBA" id="ARBA00022777"/>
    </source>
</evidence>
<dbReference type="Pfam" id="PF00672">
    <property type="entry name" value="HAMP"/>
    <property type="match status" value="1"/>
</dbReference>
<comment type="subcellular location">
    <subcellularLocation>
        <location evidence="2">Cell membrane</location>
        <topology evidence="2">Multi-pass membrane protein</topology>
    </subcellularLocation>
</comment>
<dbReference type="InterPro" id="IPR036890">
    <property type="entry name" value="HATPase_C_sf"/>
</dbReference>
<dbReference type="InterPro" id="IPR005467">
    <property type="entry name" value="His_kinase_dom"/>
</dbReference>
<evidence type="ECO:0000256" key="8">
    <source>
        <dbReference type="ARBA" id="ARBA00022741"/>
    </source>
</evidence>
<organism evidence="18 19">
    <name type="scientific">Thalassotalea loyana</name>
    <dbReference type="NCBI Taxonomy" id="280483"/>
    <lineage>
        <taxon>Bacteria</taxon>
        <taxon>Pseudomonadati</taxon>
        <taxon>Pseudomonadota</taxon>
        <taxon>Gammaproteobacteria</taxon>
        <taxon>Alteromonadales</taxon>
        <taxon>Colwelliaceae</taxon>
        <taxon>Thalassotalea</taxon>
    </lineage>
</organism>
<name>A0ABQ6HCR5_9GAMM</name>
<evidence type="ECO:0000256" key="5">
    <source>
        <dbReference type="ARBA" id="ARBA00022553"/>
    </source>
</evidence>
<evidence type="ECO:0000256" key="13">
    <source>
        <dbReference type="ARBA" id="ARBA00023136"/>
    </source>
</evidence>
<dbReference type="EMBL" id="BSSV01000001">
    <property type="protein sequence ID" value="GLX84261.1"/>
    <property type="molecule type" value="Genomic_DNA"/>
</dbReference>
<keyword evidence="11 15" id="KW-1133">Transmembrane helix</keyword>
<dbReference type="SUPFAM" id="SSF55874">
    <property type="entry name" value="ATPase domain of HSP90 chaperone/DNA topoisomerase II/histidine kinase"/>
    <property type="match status" value="1"/>
</dbReference>
<feature type="transmembrane region" description="Helical" evidence="15">
    <location>
        <begin position="22"/>
        <end position="41"/>
    </location>
</feature>
<keyword evidence="9 18" id="KW-0418">Kinase</keyword>
<dbReference type="PANTHER" id="PTHR45528">
    <property type="entry name" value="SENSOR HISTIDINE KINASE CPXA"/>
    <property type="match status" value="1"/>
</dbReference>
<keyword evidence="12" id="KW-0902">Two-component regulatory system</keyword>
<keyword evidence="4" id="KW-1003">Cell membrane</keyword>
<comment type="caution">
    <text evidence="18">The sequence shown here is derived from an EMBL/GenBank/DDBJ whole genome shotgun (WGS) entry which is preliminary data.</text>
</comment>
<dbReference type="PROSITE" id="PS50885">
    <property type="entry name" value="HAMP"/>
    <property type="match status" value="1"/>
</dbReference>
<evidence type="ECO:0000256" key="6">
    <source>
        <dbReference type="ARBA" id="ARBA00022679"/>
    </source>
</evidence>
<feature type="transmembrane region" description="Helical" evidence="15">
    <location>
        <begin position="176"/>
        <end position="196"/>
    </location>
</feature>
<feature type="domain" description="HAMP" evidence="17">
    <location>
        <begin position="194"/>
        <end position="248"/>
    </location>
</feature>
<dbReference type="InterPro" id="IPR050398">
    <property type="entry name" value="HssS/ArlS-like"/>
</dbReference>
<dbReference type="InterPro" id="IPR003660">
    <property type="entry name" value="HAMP_dom"/>
</dbReference>
<dbReference type="SUPFAM" id="SSF47384">
    <property type="entry name" value="Homodimeric domain of signal transducing histidine kinase"/>
    <property type="match status" value="1"/>
</dbReference>
<evidence type="ECO:0000259" key="16">
    <source>
        <dbReference type="PROSITE" id="PS50109"/>
    </source>
</evidence>
<dbReference type="PRINTS" id="PR00344">
    <property type="entry name" value="BCTRLSENSOR"/>
</dbReference>
<feature type="domain" description="Histidine kinase" evidence="16">
    <location>
        <begin position="256"/>
        <end position="472"/>
    </location>
</feature>
<keyword evidence="6" id="KW-0808">Transferase</keyword>
<keyword evidence="8" id="KW-0547">Nucleotide-binding</keyword>
<keyword evidence="10" id="KW-0067">ATP-binding</keyword>
<evidence type="ECO:0000256" key="2">
    <source>
        <dbReference type="ARBA" id="ARBA00004651"/>
    </source>
</evidence>
<dbReference type="Pfam" id="PF02518">
    <property type="entry name" value="HATPase_c"/>
    <property type="match status" value="1"/>
</dbReference>
<evidence type="ECO:0000256" key="11">
    <source>
        <dbReference type="ARBA" id="ARBA00022989"/>
    </source>
</evidence>
<keyword evidence="7 15" id="KW-0812">Transmembrane</keyword>
<dbReference type="Gene3D" id="3.30.565.10">
    <property type="entry name" value="Histidine kinase-like ATPase, C-terminal domain"/>
    <property type="match status" value="1"/>
</dbReference>
<dbReference type="SUPFAM" id="SSF158472">
    <property type="entry name" value="HAMP domain-like"/>
    <property type="match status" value="1"/>
</dbReference>
<sequence length="472" mass="53493">MKTSIKPSLKKLNPKHSLFGKLFLWFWLATIVLIISSVWLSRQFNADEQIRPITEHQQKALNKVKDRVESLNTRKRKPRDLKKLAFHLNRQFNFGIVIYDVEREKWYTDLPGPKFRSKRRFNEMLAYDHALSFNVSRFTFAGPVKTTNSGRPIYIYVGEHRKGGALHNFRESHPGWFISIILTISALLCLVMAWTLNKPLKALQQTVQQMASGDLSARVLHAENRHDEIGKLSQDINFMAEQVERLVEGQKRLLADISHELRSPLARLQIAIGIAQQSNDQALNEAQSSSLARIEKEADEIEEMITQVLALSRLEANQQSHNIEPLNLTSLVNQIIQDARFEANAQDKSIAFQLTPSVKFEGDGQLLSRAFENLIRNAVKYAETSINVNLQQNQQAIEFTVEDDGTGVGEDEIDKIFTPFYRASASRNRQSGGVGLGLAITRSSIKLHQGEIVAENIKPHGLKVTVKLPLSK</sequence>
<dbReference type="EC" id="2.7.13.3" evidence="3"/>
<evidence type="ECO:0000256" key="3">
    <source>
        <dbReference type="ARBA" id="ARBA00012438"/>
    </source>
</evidence>
<dbReference type="InterPro" id="IPR036097">
    <property type="entry name" value="HisK_dim/P_sf"/>
</dbReference>
<dbReference type="Pfam" id="PF00512">
    <property type="entry name" value="HisKA"/>
    <property type="match status" value="1"/>
</dbReference>
<accession>A0ABQ6HCR5</accession>
<evidence type="ECO:0000256" key="1">
    <source>
        <dbReference type="ARBA" id="ARBA00000085"/>
    </source>
</evidence>
<dbReference type="RefSeq" id="WP_284295805.1">
    <property type="nucleotide sequence ID" value="NZ_BSSV01000001.1"/>
</dbReference>
<dbReference type="Gene3D" id="1.10.287.130">
    <property type="match status" value="1"/>
</dbReference>
<dbReference type="Gene3D" id="1.10.8.500">
    <property type="entry name" value="HAMP domain in histidine kinase"/>
    <property type="match status" value="1"/>
</dbReference>
<evidence type="ECO:0000256" key="10">
    <source>
        <dbReference type="ARBA" id="ARBA00022840"/>
    </source>
</evidence>
<evidence type="ECO:0000313" key="19">
    <source>
        <dbReference type="Proteomes" id="UP001157134"/>
    </source>
</evidence>
<dbReference type="PROSITE" id="PS50109">
    <property type="entry name" value="HIS_KIN"/>
    <property type="match status" value="1"/>
</dbReference>
<dbReference type="InterPro" id="IPR003594">
    <property type="entry name" value="HATPase_dom"/>
</dbReference>
<evidence type="ECO:0000256" key="7">
    <source>
        <dbReference type="ARBA" id="ARBA00022692"/>
    </source>
</evidence>
<keyword evidence="5" id="KW-0597">Phosphoprotein</keyword>
<proteinExistence type="predicted"/>
<keyword evidence="19" id="KW-1185">Reference proteome</keyword>
<evidence type="ECO:0000256" key="12">
    <source>
        <dbReference type="ARBA" id="ARBA00023012"/>
    </source>
</evidence>
<dbReference type="PANTHER" id="PTHR45528:SF1">
    <property type="entry name" value="SENSOR HISTIDINE KINASE CPXA"/>
    <property type="match status" value="1"/>
</dbReference>
<evidence type="ECO:0000256" key="15">
    <source>
        <dbReference type="SAM" id="Phobius"/>
    </source>
</evidence>
<evidence type="ECO:0000256" key="14">
    <source>
        <dbReference type="SAM" id="Coils"/>
    </source>
</evidence>
<protein>
    <recommendedName>
        <fullName evidence="3">histidine kinase</fullName>
        <ecNumber evidence="3">2.7.13.3</ecNumber>
    </recommendedName>
</protein>
<gene>
    <name evidence="18" type="primary">cpxA</name>
    <name evidence="18" type="ORF">tloyanaT_05130</name>
</gene>
<reference evidence="18 19" key="1">
    <citation type="submission" date="2023-03" db="EMBL/GenBank/DDBJ databases">
        <title>Thalassotalea loyana LMG 22536T draft genome sequence.</title>
        <authorList>
            <person name="Sawabe T."/>
        </authorList>
    </citation>
    <scope>NUCLEOTIDE SEQUENCE [LARGE SCALE GENOMIC DNA]</scope>
    <source>
        <strain evidence="18 19">LMG 22536</strain>
    </source>
</reference>
<evidence type="ECO:0000259" key="17">
    <source>
        <dbReference type="PROSITE" id="PS50885"/>
    </source>
</evidence>
<keyword evidence="14" id="KW-0175">Coiled coil</keyword>
<dbReference type="InterPro" id="IPR003661">
    <property type="entry name" value="HisK_dim/P_dom"/>
</dbReference>
<feature type="coiled-coil region" evidence="14">
    <location>
        <begin position="284"/>
        <end position="311"/>
    </location>
</feature>
<dbReference type="SMART" id="SM00388">
    <property type="entry name" value="HisKA"/>
    <property type="match status" value="1"/>
</dbReference>
<dbReference type="Proteomes" id="UP001157134">
    <property type="component" value="Unassembled WGS sequence"/>
</dbReference>
<dbReference type="SMART" id="SM00387">
    <property type="entry name" value="HATPase_c"/>
    <property type="match status" value="1"/>
</dbReference>
<evidence type="ECO:0000256" key="4">
    <source>
        <dbReference type="ARBA" id="ARBA00022475"/>
    </source>
</evidence>
<dbReference type="CDD" id="cd00082">
    <property type="entry name" value="HisKA"/>
    <property type="match status" value="1"/>
</dbReference>